<feature type="domain" description="Alcohol dehydrogenase iron-type/glycerol dehydrogenase GldA" evidence="6">
    <location>
        <begin position="32"/>
        <end position="193"/>
    </location>
</feature>
<evidence type="ECO:0000256" key="5">
    <source>
        <dbReference type="ARBA" id="ARBA00049243"/>
    </source>
</evidence>
<name>A0A0A3YRW5_BRAJP</name>
<sequence length="395" mass="41551">MPSGSPLALPPPSHEIERTMTNAFTPIEIQRPTILEFGNGTITAAARFAERIGARRPLVISDPFNARRVDALALPGAVKVFGDVKPEPDLPNLEKAVAMARDVKPDLVVGFGGGSAMDLAKLVAVLCTSDVAFADIVGPEKVAGRSVALMQIPTTSGTGSEAGTRALVTDPVSQNKQAVQSRFMLADIAIVDPDLTMTVPKEVTAATGVDALAHCVEAYTSRKAHPMIDLYALEGARLAGQYLKRAVADGGDREARAGLSLASLYGGYCLGPVNTTAGHAVAYPLGTRHHVAHGLACALIFPHTLAFNMPAVEAKTVAVLAALGLPAQNDAKLAFDATYDFCKNLGIEMRLSALGVPKGDLGVMADEAHAIRRLLDNNPRDLGRDAILNMYEVAF</sequence>
<dbReference type="Gene3D" id="1.20.1090.10">
    <property type="entry name" value="Dehydroquinate synthase-like - alpha domain"/>
    <property type="match status" value="1"/>
</dbReference>
<dbReference type="InterPro" id="IPR039697">
    <property type="entry name" value="Alcohol_dehydrogenase_Fe"/>
</dbReference>
<evidence type="ECO:0000256" key="3">
    <source>
        <dbReference type="ARBA" id="ARBA00023002"/>
    </source>
</evidence>
<proteinExistence type="inferred from homology"/>
<reference evidence="8 9" key="1">
    <citation type="submission" date="2014-09" db="EMBL/GenBank/DDBJ databases">
        <title>Draft genome of Bradyrhizobium japonicum Is-34.</title>
        <authorList>
            <person name="Tsurumaru H."/>
            <person name="Yamakawa T."/>
            <person name="Hashimoto S."/>
            <person name="Okizaki K."/>
            <person name="Kanesaki Y."/>
            <person name="Yoshikawa H."/>
            <person name="Yajima S."/>
        </authorList>
    </citation>
    <scope>NUCLEOTIDE SEQUENCE [LARGE SCALE GENOMIC DNA]</scope>
    <source>
        <strain evidence="8 9">Is-34</strain>
    </source>
</reference>
<dbReference type="Proteomes" id="UP000030377">
    <property type="component" value="Unassembled WGS sequence"/>
</dbReference>
<keyword evidence="3" id="KW-0560">Oxidoreductase</keyword>
<dbReference type="eggNOG" id="COG1454">
    <property type="taxonomic scope" value="Bacteria"/>
</dbReference>
<dbReference type="InterPro" id="IPR056798">
    <property type="entry name" value="ADH_Fe_C"/>
</dbReference>
<evidence type="ECO:0000256" key="1">
    <source>
        <dbReference type="ARBA" id="ARBA00001962"/>
    </source>
</evidence>
<dbReference type="PROSITE" id="PS00913">
    <property type="entry name" value="ADH_IRON_1"/>
    <property type="match status" value="1"/>
</dbReference>
<keyword evidence="4" id="KW-0520">NAD</keyword>
<dbReference type="PANTHER" id="PTHR11496">
    <property type="entry name" value="ALCOHOL DEHYDROGENASE"/>
    <property type="match status" value="1"/>
</dbReference>
<comment type="similarity">
    <text evidence="2">Belongs to the iron-containing alcohol dehydrogenase family.</text>
</comment>
<dbReference type="InterPro" id="IPR001670">
    <property type="entry name" value="ADH_Fe/GldA"/>
</dbReference>
<evidence type="ECO:0000256" key="2">
    <source>
        <dbReference type="ARBA" id="ARBA00007358"/>
    </source>
</evidence>
<dbReference type="Pfam" id="PF00465">
    <property type="entry name" value="Fe-ADH"/>
    <property type="match status" value="1"/>
</dbReference>
<gene>
    <name evidence="8" type="ORF">MA20_26935</name>
</gene>
<dbReference type="AlphaFoldDB" id="A0A0A3YRW5"/>
<evidence type="ECO:0000259" key="6">
    <source>
        <dbReference type="Pfam" id="PF00465"/>
    </source>
</evidence>
<evidence type="ECO:0000313" key="9">
    <source>
        <dbReference type="Proteomes" id="UP000030377"/>
    </source>
</evidence>
<organism evidence="8 9">
    <name type="scientific">Bradyrhizobium japonicum</name>
    <dbReference type="NCBI Taxonomy" id="375"/>
    <lineage>
        <taxon>Bacteria</taxon>
        <taxon>Pseudomonadati</taxon>
        <taxon>Pseudomonadota</taxon>
        <taxon>Alphaproteobacteria</taxon>
        <taxon>Hyphomicrobiales</taxon>
        <taxon>Nitrobacteraceae</taxon>
        <taxon>Bradyrhizobium</taxon>
    </lineage>
</organism>
<evidence type="ECO:0000259" key="7">
    <source>
        <dbReference type="Pfam" id="PF25137"/>
    </source>
</evidence>
<dbReference type="CDD" id="cd08551">
    <property type="entry name" value="Fe-ADH"/>
    <property type="match status" value="1"/>
</dbReference>
<dbReference type="InterPro" id="IPR018211">
    <property type="entry name" value="ADH_Fe_CS"/>
</dbReference>
<accession>A0A0A3YRW5</accession>
<dbReference type="SUPFAM" id="SSF56796">
    <property type="entry name" value="Dehydroquinate synthase-like"/>
    <property type="match status" value="1"/>
</dbReference>
<comment type="catalytic activity">
    <reaction evidence="5">
        <text>a primary alcohol + NAD(+) = an aldehyde + NADH + H(+)</text>
        <dbReference type="Rhea" id="RHEA:10736"/>
        <dbReference type="ChEBI" id="CHEBI:15378"/>
        <dbReference type="ChEBI" id="CHEBI:15734"/>
        <dbReference type="ChEBI" id="CHEBI:17478"/>
        <dbReference type="ChEBI" id="CHEBI:57540"/>
        <dbReference type="ChEBI" id="CHEBI:57945"/>
        <dbReference type="EC" id="1.1.1.1"/>
    </reaction>
</comment>
<comment type="cofactor">
    <cofactor evidence="1">
        <name>Fe cation</name>
        <dbReference type="ChEBI" id="CHEBI:24875"/>
    </cofactor>
</comment>
<dbReference type="Gene3D" id="3.40.50.1970">
    <property type="match status" value="1"/>
</dbReference>
<dbReference type="GO" id="GO:0046872">
    <property type="term" value="F:metal ion binding"/>
    <property type="evidence" value="ECO:0007669"/>
    <property type="project" value="InterPro"/>
</dbReference>
<evidence type="ECO:0000256" key="4">
    <source>
        <dbReference type="ARBA" id="ARBA00023027"/>
    </source>
</evidence>
<dbReference type="Pfam" id="PF25137">
    <property type="entry name" value="ADH_Fe_C"/>
    <property type="match status" value="1"/>
</dbReference>
<dbReference type="GO" id="GO:0004022">
    <property type="term" value="F:alcohol dehydrogenase (NAD+) activity"/>
    <property type="evidence" value="ECO:0007669"/>
    <property type="project" value="UniProtKB-EC"/>
</dbReference>
<dbReference type="FunFam" id="3.40.50.1970:FF:000003">
    <property type="entry name" value="Alcohol dehydrogenase, iron-containing"/>
    <property type="match status" value="1"/>
</dbReference>
<dbReference type="STRING" id="375.BKD09_RS30865"/>
<dbReference type="PANTHER" id="PTHR11496:SF102">
    <property type="entry name" value="ALCOHOL DEHYDROGENASE 4"/>
    <property type="match status" value="1"/>
</dbReference>
<protein>
    <submittedName>
        <fullName evidence="8">Alcohol dehydrogenase</fullName>
    </submittedName>
</protein>
<dbReference type="EMBL" id="JRPN01000020">
    <property type="protein sequence ID" value="KGT76423.1"/>
    <property type="molecule type" value="Genomic_DNA"/>
</dbReference>
<evidence type="ECO:0000313" key="8">
    <source>
        <dbReference type="EMBL" id="KGT76423.1"/>
    </source>
</evidence>
<feature type="domain" description="Fe-containing alcohol dehydrogenase-like C-terminal" evidence="7">
    <location>
        <begin position="204"/>
        <end position="394"/>
    </location>
</feature>
<comment type="caution">
    <text evidence="8">The sequence shown here is derived from an EMBL/GenBank/DDBJ whole genome shotgun (WGS) entry which is preliminary data.</text>
</comment>